<dbReference type="KEGG" id="gsn:YC6258_01796"/>
<sequence>MVNEGPVPHNTPASENNTRTAGESDVPSPATTVAQTEVLPIPETSLNSDRDAVSNGMELNFEGIELFDEADVFLEYQAFFEQFESDTSLTEEEIQYFFTRMLATLENSETARNQISKVYRNMDSDAVVERSIMQEMLMKTATGQAILIDEAENILNTGQQELYPYMFEIYSNVEDDISYPVLEKAIESTYNSTDIRNSVSALNYIGKLESSEMSSSMYLYTTMNALRDVANNNEDESVRGLAVQKLYRLTPPAESTQIAINYLTSDANTPLVMETLYSIGSGDVALNEPLRFALHEALNRTGVTSAELELANNILGEV</sequence>
<keyword evidence="3" id="KW-1185">Reference proteome</keyword>
<evidence type="ECO:0008006" key="4">
    <source>
        <dbReference type="Google" id="ProtNLM"/>
    </source>
</evidence>
<protein>
    <recommendedName>
        <fullName evidence="4">HEAT repeat domain-containing protein</fullName>
    </recommendedName>
</protein>
<proteinExistence type="predicted"/>
<evidence type="ECO:0000256" key="1">
    <source>
        <dbReference type="SAM" id="MobiDB-lite"/>
    </source>
</evidence>
<evidence type="ECO:0000313" key="3">
    <source>
        <dbReference type="Proteomes" id="UP000032266"/>
    </source>
</evidence>
<reference evidence="2 3" key="1">
    <citation type="submission" date="2014-01" db="EMBL/GenBank/DDBJ databases">
        <title>Full genme sequencing of cellulolytic bacterium Gynuella sunshinyii YC6258T gen. nov., sp. nov.</title>
        <authorList>
            <person name="Khan H."/>
            <person name="Chung E.J."/>
            <person name="Chung Y.R."/>
        </authorList>
    </citation>
    <scope>NUCLEOTIDE SEQUENCE [LARGE SCALE GENOMIC DNA]</scope>
    <source>
        <strain evidence="2 3">YC6258</strain>
    </source>
</reference>
<organism evidence="2 3">
    <name type="scientific">Gynuella sunshinyii YC6258</name>
    <dbReference type="NCBI Taxonomy" id="1445510"/>
    <lineage>
        <taxon>Bacteria</taxon>
        <taxon>Pseudomonadati</taxon>
        <taxon>Pseudomonadota</taxon>
        <taxon>Gammaproteobacteria</taxon>
        <taxon>Oceanospirillales</taxon>
        <taxon>Saccharospirillaceae</taxon>
        <taxon>Gynuella</taxon>
    </lineage>
</organism>
<accession>A0A0C5V2W1</accession>
<dbReference type="EMBL" id="CP007142">
    <property type="protein sequence ID" value="AJQ93840.1"/>
    <property type="molecule type" value="Genomic_DNA"/>
</dbReference>
<evidence type="ECO:0000313" key="2">
    <source>
        <dbReference type="EMBL" id="AJQ93840.1"/>
    </source>
</evidence>
<feature type="compositionally biased region" description="Polar residues" evidence="1">
    <location>
        <begin position="11"/>
        <end position="21"/>
    </location>
</feature>
<dbReference type="HOGENOM" id="CLU_873649_0_0_6"/>
<name>A0A0C5V2W1_9GAMM</name>
<feature type="region of interest" description="Disordered" evidence="1">
    <location>
        <begin position="1"/>
        <end position="30"/>
    </location>
</feature>
<gene>
    <name evidence="2" type="ORF">YC6258_01796</name>
</gene>
<dbReference type="AlphaFoldDB" id="A0A0C5V2W1"/>
<dbReference type="Proteomes" id="UP000032266">
    <property type="component" value="Chromosome"/>
</dbReference>